<evidence type="ECO:0000256" key="8">
    <source>
        <dbReference type="ARBA" id="ARBA00049112"/>
    </source>
</evidence>
<dbReference type="SUPFAM" id="SSF51569">
    <property type="entry name" value="Aldolase"/>
    <property type="match status" value="1"/>
</dbReference>
<comment type="pathway">
    <text evidence="3">Carbohydrate biosynthesis; 3-deoxy-D-manno-octulosonate biosynthesis; 3-deoxy-D-manno-octulosonate from D-ribulose 5-phosphate: step 2/3.</text>
</comment>
<dbReference type="PANTHER" id="PTHR21057">
    <property type="entry name" value="PHOSPHO-2-DEHYDRO-3-DEOXYHEPTONATE ALDOLASE"/>
    <property type="match status" value="1"/>
</dbReference>
<keyword evidence="11" id="KW-1185">Reference proteome</keyword>
<evidence type="ECO:0000256" key="4">
    <source>
        <dbReference type="ARBA" id="ARBA00010499"/>
    </source>
</evidence>
<evidence type="ECO:0000259" key="9">
    <source>
        <dbReference type="Pfam" id="PF00793"/>
    </source>
</evidence>
<reference evidence="10 11" key="1">
    <citation type="submission" date="2018-12" db="EMBL/GenBank/DDBJ databases">
        <title>Complete genome of Nonlabens sp. MJ115.</title>
        <authorList>
            <person name="Choi H.S."/>
            <person name="Jung J."/>
        </authorList>
    </citation>
    <scope>NUCLEOTIDE SEQUENCE [LARGE SCALE GENOMIC DNA]</scope>
    <source>
        <strain evidence="10 11">MJ115</strain>
    </source>
</reference>
<evidence type="ECO:0000256" key="7">
    <source>
        <dbReference type="ARBA" id="ARBA00022679"/>
    </source>
</evidence>
<dbReference type="UniPathway" id="UPA00357">
    <property type="reaction ID" value="UER00474"/>
</dbReference>
<dbReference type="OrthoDB" id="9776934at2"/>
<sequence>MKLSLIPNLKHVDANNFFLLCGPCAIEGEDMAMRIAEKVVRITDDLNIPYIFKGSFKKANRSRIDSFTGIGDENALEILQKVGEKFNIPTVTDIHEVNDAALAAQYVDVLQIPAFLVRQTDLVVAAAETGKVVNLKKGQFMSPESMKHAATKVTDSGNEQVMITDRGTMFGYQDMIVDFRGIPTMRQYAPTVLDVTHSLQQPNQSSGVTGGRPDMIETIARAGIVNHVDGLFIETHFDPANAKSDGANMLDLQHLEGLLTRLVEIRKTINSF</sequence>
<dbReference type="UniPathway" id="UPA00030"/>
<keyword evidence="6" id="KW-0963">Cytoplasm</keyword>
<dbReference type="EC" id="2.5.1.55" evidence="5"/>
<dbReference type="GO" id="GO:0009103">
    <property type="term" value="P:lipopolysaccharide biosynthetic process"/>
    <property type="evidence" value="ECO:0007669"/>
    <property type="project" value="UniProtKB-UniPathway"/>
</dbReference>
<comment type="similarity">
    <text evidence="4">Belongs to the KdsA family.</text>
</comment>
<comment type="pathway">
    <text evidence="2">Bacterial outer membrane biogenesis; lipopolysaccharide biosynthesis.</text>
</comment>
<organism evidence="10 11">
    <name type="scientific">Nonlabens ponticola</name>
    <dbReference type="NCBI Taxonomy" id="2496866"/>
    <lineage>
        <taxon>Bacteria</taxon>
        <taxon>Pseudomonadati</taxon>
        <taxon>Bacteroidota</taxon>
        <taxon>Flavobacteriia</taxon>
        <taxon>Flavobacteriales</taxon>
        <taxon>Flavobacteriaceae</taxon>
        <taxon>Nonlabens</taxon>
    </lineage>
</organism>
<dbReference type="RefSeq" id="WP_126448651.1">
    <property type="nucleotide sequence ID" value="NZ_CP034549.1"/>
</dbReference>
<evidence type="ECO:0000256" key="3">
    <source>
        <dbReference type="ARBA" id="ARBA00004845"/>
    </source>
</evidence>
<dbReference type="Proteomes" id="UP000279600">
    <property type="component" value="Chromosome"/>
</dbReference>
<keyword evidence="7 10" id="KW-0808">Transferase</keyword>
<evidence type="ECO:0000256" key="5">
    <source>
        <dbReference type="ARBA" id="ARBA00012693"/>
    </source>
</evidence>
<dbReference type="InterPro" id="IPR006269">
    <property type="entry name" value="KDO8P_synthase"/>
</dbReference>
<dbReference type="NCBIfam" id="TIGR01362">
    <property type="entry name" value="KDO8P_synth"/>
    <property type="match status" value="1"/>
</dbReference>
<comment type="catalytic activity">
    <reaction evidence="8">
        <text>D-arabinose 5-phosphate + phosphoenolpyruvate + H2O = 3-deoxy-alpha-D-manno-2-octulosonate-8-phosphate + phosphate</text>
        <dbReference type="Rhea" id="RHEA:14053"/>
        <dbReference type="ChEBI" id="CHEBI:15377"/>
        <dbReference type="ChEBI" id="CHEBI:43474"/>
        <dbReference type="ChEBI" id="CHEBI:57693"/>
        <dbReference type="ChEBI" id="CHEBI:58702"/>
        <dbReference type="ChEBI" id="CHEBI:85985"/>
        <dbReference type="EC" id="2.5.1.55"/>
    </reaction>
</comment>
<dbReference type="Gene3D" id="3.20.20.70">
    <property type="entry name" value="Aldolase class I"/>
    <property type="match status" value="1"/>
</dbReference>
<dbReference type="GO" id="GO:0008676">
    <property type="term" value="F:3-deoxy-8-phosphooctulonate synthase activity"/>
    <property type="evidence" value="ECO:0007669"/>
    <property type="project" value="UniProtKB-EC"/>
</dbReference>
<dbReference type="AlphaFoldDB" id="A0A3S9N063"/>
<dbReference type="InterPro" id="IPR013785">
    <property type="entry name" value="Aldolase_TIM"/>
</dbReference>
<dbReference type="GO" id="GO:0005737">
    <property type="term" value="C:cytoplasm"/>
    <property type="evidence" value="ECO:0007669"/>
    <property type="project" value="UniProtKB-SubCell"/>
</dbReference>
<dbReference type="KEGG" id="noj:EJ995_12135"/>
<gene>
    <name evidence="10" type="ORF">EJ995_12135</name>
</gene>
<proteinExistence type="inferred from homology"/>
<evidence type="ECO:0000256" key="6">
    <source>
        <dbReference type="ARBA" id="ARBA00022490"/>
    </source>
</evidence>
<dbReference type="NCBIfam" id="NF003543">
    <property type="entry name" value="PRK05198.1"/>
    <property type="match status" value="1"/>
</dbReference>
<feature type="domain" description="DAHP synthetase I/KDSA" evidence="9">
    <location>
        <begin position="15"/>
        <end position="269"/>
    </location>
</feature>
<dbReference type="InterPro" id="IPR006218">
    <property type="entry name" value="DAHP1/KDSA"/>
</dbReference>
<name>A0A3S9N063_9FLAO</name>
<dbReference type="EMBL" id="CP034549">
    <property type="protein sequence ID" value="AZQ44936.1"/>
    <property type="molecule type" value="Genomic_DNA"/>
</dbReference>
<comment type="subcellular location">
    <subcellularLocation>
        <location evidence="1">Cytoplasm</location>
    </subcellularLocation>
</comment>
<evidence type="ECO:0000256" key="1">
    <source>
        <dbReference type="ARBA" id="ARBA00004496"/>
    </source>
</evidence>
<evidence type="ECO:0000313" key="10">
    <source>
        <dbReference type="EMBL" id="AZQ44936.1"/>
    </source>
</evidence>
<evidence type="ECO:0000256" key="2">
    <source>
        <dbReference type="ARBA" id="ARBA00004756"/>
    </source>
</evidence>
<dbReference type="Pfam" id="PF00793">
    <property type="entry name" value="DAHP_synth_1"/>
    <property type="match status" value="1"/>
</dbReference>
<accession>A0A3S9N063</accession>
<protein>
    <recommendedName>
        <fullName evidence="5">3-deoxy-8-phosphooctulonate synthase</fullName>
        <ecNumber evidence="5">2.5.1.55</ecNumber>
    </recommendedName>
</protein>
<evidence type="ECO:0000313" key="11">
    <source>
        <dbReference type="Proteomes" id="UP000279600"/>
    </source>
</evidence>